<name>A0A8J4M0T4_9CHLO</name>
<sequence length="106" mass="11601">RDARHTTEECRLLNYLRHTFGGSLRHAQVQCGDGDIRHFPPLHPDEPVGEQQAIPGPSVQQHQRVSPQVQPEALAREQEQGQARIGTDSTIGTSAPLPTSSVSTEC</sequence>
<comment type="caution">
    <text evidence="2">The sequence shown here is derived from an EMBL/GenBank/DDBJ whole genome shotgun (WGS) entry which is preliminary data.</text>
</comment>
<dbReference type="AlphaFoldDB" id="A0A8J4M0T4"/>
<protein>
    <submittedName>
        <fullName evidence="2">Uncharacterized protein</fullName>
    </submittedName>
</protein>
<organism evidence="2 3">
    <name type="scientific">Volvox reticuliferus</name>
    <dbReference type="NCBI Taxonomy" id="1737510"/>
    <lineage>
        <taxon>Eukaryota</taxon>
        <taxon>Viridiplantae</taxon>
        <taxon>Chlorophyta</taxon>
        <taxon>core chlorophytes</taxon>
        <taxon>Chlorophyceae</taxon>
        <taxon>CS clade</taxon>
        <taxon>Chlamydomonadales</taxon>
        <taxon>Volvocaceae</taxon>
        <taxon>Volvox</taxon>
    </lineage>
</organism>
<feature type="non-terminal residue" evidence="2">
    <location>
        <position position="1"/>
    </location>
</feature>
<reference evidence="2" key="1">
    <citation type="journal article" date="2021" name="Proc. Natl. Acad. Sci. U.S.A.">
        <title>Three genomes in the algal genus Volvox reveal the fate of a haploid sex-determining region after a transition to homothallism.</title>
        <authorList>
            <person name="Yamamoto K."/>
            <person name="Hamaji T."/>
            <person name="Kawai-Toyooka H."/>
            <person name="Matsuzaki R."/>
            <person name="Takahashi F."/>
            <person name="Nishimura Y."/>
            <person name="Kawachi M."/>
            <person name="Noguchi H."/>
            <person name="Minakuchi Y."/>
            <person name="Umen J.G."/>
            <person name="Toyoda A."/>
            <person name="Nozaki H."/>
        </authorList>
    </citation>
    <scope>NUCLEOTIDE SEQUENCE</scope>
    <source>
        <strain evidence="2">NIES-3785</strain>
    </source>
</reference>
<evidence type="ECO:0000313" key="3">
    <source>
        <dbReference type="Proteomes" id="UP000722791"/>
    </source>
</evidence>
<dbReference type="Proteomes" id="UP000722791">
    <property type="component" value="Unassembled WGS sequence"/>
</dbReference>
<evidence type="ECO:0000256" key="1">
    <source>
        <dbReference type="SAM" id="MobiDB-lite"/>
    </source>
</evidence>
<accession>A0A8J4M0T4</accession>
<dbReference type="EMBL" id="BNCQ01000164">
    <property type="protein sequence ID" value="GIM17498.1"/>
    <property type="molecule type" value="Genomic_DNA"/>
</dbReference>
<gene>
    <name evidence="2" type="ORF">Vretimale_20046</name>
</gene>
<evidence type="ECO:0000313" key="2">
    <source>
        <dbReference type="EMBL" id="GIM17498.1"/>
    </source>
</evidence>
<feature type="region of interest" description="Disordered" evidence="1">
    <location>
        <begin position="35"/>
        <end position="106"/>
    </location>
</feature>
<feature type="compositionally biased region" description="Polar residues" evidence="1">
    <location>
        <begin position="58"/>
        <end position="69"/>
    </location>
</feature>
<feature type="compositionally biased region" description="Polar residues" evidence="1">
    <location>
        <begin position="87"/>
        <end position="106"/>
    </location>
</feature>
<feature type="compositionally biased region" description="Basic and acidic residues" evidence="1">
    <location>
        <begin position="35"/>
        <end position="46"/>
    </location>
</feature>
<proteinExistence type="predicted"/>